<keyword evidence="1" id="KW-0472">Membrane</keyword>
<feature type="domain" description="YoaR-like putative peptidoglycan binding" evidence="2">
    <location>
        <begin position="89"/>
        <end position="199"/>
    </location>
</feature>
<evidence type="ECO:0000313" key="4">
    <source>
        <dbReference type="Proteomes" id="UP000178419"/>
    </source>
</evidence>
<dbReference type="Pfam" id="PF12229">
    <property type="entry name" value="PG_binding_4"/>
    <property type="match status" value="2"/>
</dbReference>
<evidence type="ECO:0000259" key="2">
    <source>
        <dbReference type="Pfam" id="PF12229"/>
    </source>
</evidence>
<name>A0A1F7Y247_9BACT</name>
<dbReference type="PANTHER" id="PTHR35788:SF1">
    <property type="entry name" value="EXPORTED PROTEIN"/>
    <property type="match status" value="1"/>
</dbReference>
<sequence>MKILVTFLEKLKIKKRRNLFLLGLTPLFLIGIGITIFDIYYYNRILPGVYASNLLLAGKTRVEAEALLKNQIKTPGTITLLAKGKKFDLSLNDIDLSYDIQSTVNSAYHLYRSENIISDIFNKPISLFTIKSVPIVTTTDEGKLNEYLQVISSQVATEPVHPSVIYSGNEVNVEKGSAGENIDNKEFRKNLEQQLASEDYSDIHIPFRTIDPALSEEESESLKKRAETLVEKRITLQHEYDLFSLKENELFSFLDARENFNEENIFRYVEKEISPRVNREPQNAVFRFEGGKVIEFLPGKDGITIDRQLLKDQLIDKLASLETSDEKTSTLIVPVQTDPPKVTTDQVNNLGINELLGSGISKFKGSIPGRVFNIGHASSKLNGVLVAPGETLSFNQAVGEVSSLTGYKQAYVIKDGRTVLGDGGGVCQVSTTLFRAALAAGLPINERRAHSYRVGYYEQNSPPGLDATVYSPTTDLKIKNDTPGHILVQTIFKPFESTLIFEIYGTNDGRIATTTKPVVTSVTAPPEDLYVDDPTLPTGVVKQVDYKAWGAKAVFDYKVERDGVTTYEKRFVSNYRPWQAVYLKGTGVQQ</sequence>
<dbReference type="InterPro" id="IPR022029">
    <property type="entry name" value="YoaR-like_PG-bd"/>
</dbReference>
<accession>A0A1F7Y247</accession>
<keyword evidence="1" id="KW-1133">Transmembrane helix</keyword>
<organism evidence="3 4">
    <name type="scientific">Candidatus Woesebacteria bacterium RIFCSPHIGHO2_01_FULL_38_9</name>
    <dbReference type="NCBI Taxonomy" id="1802492"/>
    <lineage>
        <taxon>Bacteria</taxon>
        <taxon>Candidatus Woeseibacteriota</taxon>
    </lineage>
</organism>
<comment type="caution">
    <text evidence="3">The sequence shown here is derived from an EMBL/GenBank/DDBJ whole genome shotgun (WGS) entry which is preliminary data.</text>
</comment>
<proteinExistence type="predicted"/>
<dbReference type="AlphaFoldDB" id="A0A1F7Y247"/>
<keyword evidence="1" id="KW-0812">Transmembrane</keyword>
<protein>
    <recommendedName>
        <fullName evidence="2">YoaR-like putative peptidoglycan binding domain-containing protein</fullName>
    </recommendedName>
</protein>
<evidence type="ECO:0000256" key="1">
    <source>
        <dbReference type="SAM" id="Phobius"/>
    </source>
</evidence>
<evidence type="ECO:0000313" key="3">
    <source>
        <dbReference type="EMBL" id="OGM20758.1"/>
    </source>
</evidence>
<feature type="domain" description="YoaR-like putative peptidoglycan binding" evidence="2">
    <location>
        <begin position="252"/>
        <end position="320"/>
    </location>
</feature>
<dbReference type="EMBL" id="MGGE01000035">
    <property type="protein sequence ID" value="OGM20758.1"/>
    <property type="molecule type" value="Genomic_DNA"/>
</dbReference>
<dbReference type="PANTHER" id="PTHR35788">
    <property type="entry name" value="EXPORTED PROTEIN-RELATED"/>
    <property type="match status" value="1"/>
</dbReference>
<reference evidence="3 4" key="1">
    <citation type="journal article" date="2016" name="Nat. Commun.">
        <title>Thousands of microbial genomes shed light on interconnected biogeochemical processes in an aquifer system.</title>
        <authorList>
            <person name="Anantharaman K."/>
            <person name="Brown C.T."/>
            <person name="Hug L.A."/>
            <person name="Sharon I."/>
            <person name="Castelle C.J."/>
            <person name="Probst A.J."/>
            <person name="Thomas B.C."/>
            <person name="Singh A."/>
            <person name="Wilkins M.J."/>
            <person name="Karaoz U."/>
            <person name="Brodie E.L."/>
            <person name="Williams K.H."/>
            <person name="Hubbard S.S."/>
            <person name="Banfield J.F."/>
        </authorList>
    </citation>
    <scope>NUCLEOTIDE SEQUENCE [LARGE SCALE GENOMIC DNA]</scope>
</reference>
<gene>
    <name evidence="3" type="ORF">A2714_03705</name>
</gene>
<dbReference type="Proteomes" id="UP000178419">
    <property type="component" value="Unassembled WGS sequence"/>
</dbReference>
<dbReference type="Pfam" id="PF04294">
    <property type="entry name" value="VanW"/>
    <property type="match status" value="1"/>
</dbReference>
<feature type="transmembrane region" description="Helical" evidence="1">
    <location>
        <begin position="20"/>
        <end position="42"/>
    </location>
</feature>
<dbReference type="InterPro" id="IPR007391">
    <property type="entry name" value="Vancomycin_resist_VanW"/>
</dbReference>
<dbReference type="InterPro" id="IPR052913">
    <property type="entry name" value="Glycopeptide_resist_protein"/>
</dbReference>